<evidence type="ECO:0000256" key="6">
    <source>
        <dbReference type="SAM" id="SignalP"/>
    </source>
</evidence>
<keyword evidence="5" id="KW-0472">Membrane</keyword>
<feature type="domain" description="DUF7601" evidence="8">
    <location>
        <begin position="303"/>
        <end position="413"/>
    </location>
</feature>
<dbReference type="PANTHER" id="PTHR36108:SF13">
    <property type="entry name" value="COLOSSIN-B-RELATED"/>
    <property type="match status" value="1"/>
</dbReference>
<evidence type="ECO:0000313" key="9">
    <source>
        <dbReference type="EMBL" id="NSK15078.1"/>
    </source>
</evidence>
<evidence type="ECO:0000259" key="7">
    <source>
        <dbReference type="Pfam" id="PF17802"/>
    </source>
</evidence>
<evidence type="ECO:0000256" key="3">
    <source>
        <dbReference type="ARBA" id="ARBA00022525"/>
    </source>
</evidence>
<dbReference type="InterPro" id="IPR042229">
    <property type="entry name" value="Listeria/Bacterioides_rpt_sf"/>
</dbReference>
<dbReference type="SUPFAM" id="SSF49478">
    <property type="entry name" value="Cna protein B-type domain"/>
    <property type="match status" value="1"/>
</dbReference>
<dbReference type="NCBIfam" id="TIGR01167">
    <property type="entry name" value="LPXTG_anchor"/>
    <property type="match status" value="1"/>
</dbReference>
<sequence>MKMKKRLLRVMIAVLCILSMVLPVCAEETTPRVTFENVKNTNPDLYISKEVENADDRYEMPDTRFTFTLKLNGELAEEKEYRVYDETGKEVFKYQDGESTEDKEGKLRFATTRSGNFTLLGGQTARFEYVGAGTQYEVTESETDGWTQIRPAAGTSLRGTVAPAGSSAEFTNLYEPTVPGQDTADLKIVKNVSYPDGYELPESASFGFVLKIGGKAYANQIYTVMDNSSEEAVSTGQTDTEGRFVLPQNTTAVFAEVAADSDYEITEEETEGWRTVGERVRKGAVKAPFTSVRYTNTQASFVVSKSLTEGTSEDDFTFTLLNNKNNVWGEAQYYLYGSDGKLLSADRKQTGTDGRFQLKAGQAAVFVGIPAGTVYQVKEEPQAGYVQRIPVSEEGYTDMVVTDSVEELTFMNEALDTTGELSVLKKVQSTTGEDPLEMDEFTFILKKKDGQTPVKDAVYAVAVGDSESTFKTDEEGRFTLKANQTARFRDLKPETYVVEEVDLPDEYAIAEADRIKEGTLGTEGLVFEFVNGYTPQVLSNLILHKLDENKAALADAEFGLFTTPLLTDPIGTAVSDQEGKIEFNGLRLGTYYLAETKAPEGYACLEDAIKIELKRESREEGFKLIVDGKTYGEDDTQNIWFEPVDADRQDVHIRVENQRSVTVSYAFGIGEHPAVQLPADSIIAKGTTGFKPEMPKEAAGYIFKGWYYEQNCENPFDEKEAIEEDLILYGKWIPETVNVEYHWAEGTETPADAKLPKKQTVRKEQPYTAERVTTSENWIFKGWYTDPDCTTAYVDGTTLHDDLDLYGKWQKVDAVLRSADLTAYTGGTSMDKDSFPTARFLLSVNEGVDVEVLTFHTSDDQTFTVSKADAGTELVIPELTENYVHSGDNADYEDDRAAGIYTIELENGPITAETADGQEIAVTYDPGQLVVRYVSNPDMALADLGKITTDVEYGSPSKARNTPVAYLDRDAEISTNGKESLGLLGTLDEKANIALLHDDILTGEAGGQEYKNMLTDRAMELLPPDSKASDYNFDYAYLDLINTNDGNVWVSSDKGSTIYLPYPQGTGEDTDFMLIHYKGLHREYGMGIVPDVELSVANAELENVKIEKTEYGIKFSVDKNGFSPFGLVWKKDGQEMPKPVDPPKNDGEAYTPTVNQAVKTGDTANTWIWLVGIAAALIAVGGVYMIRKKK</sequence>
<keyword evidence="5" id="KW-1133">Transmembrane helix</keyword>
<keyword evidence="4 6" id="KW-0732">Signal</keyword>
<comment type="similarity">
    <text evidence="2">Belongs to the serine-aspartate repeat-containing protein (SDr) family.</text>
</comment>
<keyword evidence="11" id="KW-1185">Reference proteome</keyword>
<comment type="caution">
    <text evidence="10">The sequence shown here is derived from an EMBL/GenBank/DDBJ whole genome shotgun (WGS) entry which is preliminary data.</text>
</comment>
<gene>
    <name evidence="10" type="ORF">G5A66_09390</name>
    <name evidence="9" type="ORF">G5A75_09410</name>
</gene>
<dbReference type="Pfam" id="PF17802">
    <property type="entry name" value="SpaA"/>
    <property type="match status" value="1"/>
</dbReference>
<dbReference type="EMBL" id="JAAITX010000006">
    <property type="protein sequence ID" value="NVH58852.1"/>
    <property type="molecule type" value="Genomic_DNA"/>
</dbReference>
<dbReference type="RefSeq" id="WP_173814893.1">
    <property type="nucleotide sequence ID" value="NZ_JAAIUO010000006.1"/>
</dbReference>
<dbReference type="EMBL" id="JAAIUO010000006">
    <property type="protein sequence ID" value="NSK15078.1"/>
    <property type="molecule type" value="Genomic_DNA"/>
</dbReference>
<feature type="domain" description="DUF7601" evidence="8">
    <location>
        <begin position="44"/>
        <end position="172"/>
    </location>
</feature>
<keyword evidence="5" id="KW-0812">Transmembrane</keyword>
<feature type="domain" description="SpaA-like prealbumin fold" evidence="7">
    <location>
        <begin position="540"/>
        <end position="617"/>
    </location>
</feature>
<dbReference type="AlphaFoldDB" id="A0A850HM69"/>
<feature type="domain" description="DUF7601" evidence="8">
    <location>
        <begin position="419"/>
        <end position="531"/>
    </location>
</feature>
<evidence type="ECO:0000259" key="8">
    <source>
        <dbReference type="Pfam" id="PF24547"/>
    </source>
</evidence>
<comment type="subcellular location">
    <subcellularLocation>
        <location evidence="1">Cell envelope</location>
    </subcellularLocation>
</comment>
<evidence type="ECO:0000313" key="10">
    <source>
        <dbReference type="EMBL" id="NVH58852.1"/>
    </source>
</evidence>
<dbReference type="Proteomes" id="UP000528555">
    <property type="component" value="Unassembled WGS sequence"/>
</dbReference>
<dbReference type="InterPro" id="IPR013783">
    <property type="entry name" value="Ig-like_fold"/>
</dbReference>
<feature type="domain" description="DUF7601" evidence="8">
    <location>
        <begin position="185"/>
        <end position="297"/>
    </location>
</feature>
<dbReference type="GO" id="GO:0030313">
    <property type="term" value="C:cell envelope"/>
    <property type="evidence" value="ECO:0007669"/>
    <property type="project" value="UniProtKB-SubCell"/>
</dbReference>
<dbReference type="InterPro" id="IPR041033">
    <property type="entry name" value="SpaA_PFL_dom_1"/>
</dbReference>
<dbReference type="InterPro" id="IPR013378">
    <property type="entry name" value="InlB-like_B-rpt"/>
</dbReference>
<dbReference type="Proteomes" id="UP000701680">
    <property type="component" value="Unassembled WGS sequence"/>
</dbReference>
<feature type="chain" id="PRO_5032642145" evidence="6">
    <location>
        <begin position="27"/>
        <end position="1190"/>
    </location>
</feature>
<dbReference type="Pfam" id="PF09479">
    <property type="entry name" value="Flg_new"/>
    <property type="match status" value="2"/>
</dbReference>
<evidence type="ECO:0000256" key="2">
    <source>
        <dbReference type="ARBA" id="ARBA00007257"/>
    </source>
</evidence>
<dbReference type="Gene3D" id="2.60.40.10">
    <property type="entry name" value="Immunoglobulins"/>
    <property type="match status" value="1"/>
</dbReference>
<organism evidence="10 11">
    <name type="scientific">Dorea phocaeensis</name>
    <dbReference type="NCBI Taxonomy" id="2040291"/>
    <lineage>
        <taxon>Bacteria</taxon>
        <taxon>Bacillati</taxon>
        <taxon>Bacillota</taxon>
        <taxon>Clostridia</taxon>
        <taxon>Lachnospirales</taxon>
        <taxon>Lachnospiraceae</taxon>
        <taxon>Dorea</taxon>
    </lineage>
</organism>
<name>A0A850HM69_9FIRM</name>
<evidence type="ECO:0000313" key="11">
    <source>
        <dbReference type="Proteomes" id="UP000528555"/>
    </source>
</evidence>
<dbReference type="InterPro" id="IPR055382">
    <property type="entry name" value="DUF7601"/>
</dbReference>
<dbReference type="PANTHER" id="PTHR36108">
    <property type="entry name" value="COLOSSIN-B-RELATED"/>
    <property type="match status" value="1"/>
</dbReference>
<keyword evidence="3" id="KW-0964">Secreted</keyword>
<protein>
    <submittedName>
        <fullName evidence="10">LPXTG cell wall anchor domain-containing protein</fullName>
    </submittedName>
</protein>
<evidence type="ECO:0000256" key="4">
    <source>
        <dbReference type="ARBA" id="ARBA00022729"/>
    </source>
</evidence>
<feature type="signal peptide" evidence="6">
    <location>
        <begin position="1"/>
        <end position="26"/>
    </location>
</feature>
<proteinExistence type="inferred from homology"/>
<dbReference type="Pfam" id="PF24547">
    <property type="entry name" value="DUF7601"/>
    <property type="match status" value="4"/>
</dbReference>
<evidence type="ECO:0000256" key="5">
    <source>
        <dbReference type="SAM" id="Phobius"/>
    </source>
</evidence>
<feature type="transmembrane region" description="Helical" evidence="5">
    <location>
        <begin position="1167"/>
        <end position="1186"/>
    </location>
</feature>
<dbReference type="Gene3D" id="2.60.40.4270">
    <property type="entry name" value="Listeria-Bacteroides repeat domain"/>
    <property type="match status" value="2"/>
</dbReference>
<accession>A0A850HM69</accession>
<evidence type="ECO:0000256" key="1">
    <source>
        <dbReference type="ARBA" id="ARBA00004196"/>
    </source>
</evidence>
<dbReference type="Gene3D" id="2.60.40.1140">
    <property type="entry name" value="Collagen-binding surface protein Cna, B-type domain"/>
    <property type="match status" value="4"/>
</dbReference>
<evidence type="ECO:0000313" key="12">
    <source>
        <dbReference type="Proteomes" id="UP000701680"/>
    </source>
</evidence>
<reference evidence="10" key="2">
    <citation type="submission" date="2020-02" db="EMBL/GenBank/DDBJ databases">
        <authorList>
            <person name="Littmann E."/>
            <person name="Sorbara M."/>
        </authorList>
    </citation>
    <scope>NUCLEOTIDE SEQUENCE</scope>
    <source>
        <strain evidence="10">MSK.17.11</strain>
        <strain evidence="9">MSK.17.38</strain>
    </source>
</reference>
<reference evidence="11 12" key="1">
    <citation type="journal article" date="2020" name="Cell Host Microbe">
        <title>Functional and Genomic Variation between Human-Derived Isolates of Lachnospiraceae Reveals Inter- and Intra-Species Diversity.</title>
        <authorList>
            <person name="Sorbara M.T."/>
            <person name="Littmann E.R."/>
            <person name="Fontana E."/>
            <person name="Moody T.U."/>
            <person name="Kohout C.E."/>
            <person name="Gjonbalaj M."/>
            <person name="Eaton V."/>
            <person name="Seok R."/>
            <person name="Leiner I.M."/>
            <person name="Pamer E.G."/>
        </authorList>
    </citation>
    <scope>NUCLEOTIDE SEQUENCE [LARGE SCALE GENOMIC DNA]</scope>
    <source>
        <strain evidence="10 11">MSK.17.11</strain>
        <strain evidence="9 12">MSK.17.38</strain>
    </source>
</reference>